<accession>A0A9W6P9I3</accession>
<keyword evidence="2" id="KW-1133">Transmembrane helix</keyword>
<dbReference type="RefSeq" id="WP_285761150.1">
    <property type="nucleotide sequence ID" value="NZ_BSQG01000008.1"/>
</dbReference>
<reference evidence="3" key="1">
    <citation type="submission" date="2023-02" db="EMBL/GenBank/DDBJ databases">
        <title>Nocardiopsis ansamitocini NBRC 112285.</title>
        <authorList>
            <person name="Ichikawa N."/>
            <person name="Sato H."/>
            <person name="Tonouchi N."/>
        </authorList>
    </citation>
    <scope>NUCLEOTIDE SEQUENCE</scope>
    <source>
        <strain evidence="3">NBRC 112285</strain>
    </source>
</reference>
<evidence type="ECO:0000313" key="4">
    <source>
        <dbReference type="Proteomes" id="UP001165092"/>
    </source>
</evidence>
<evidence type="ECO:0000256" key="1">
    <source>
        <dbReference type="SAM" id="MobiDB-lite"/>
    </source>
</evidence>
<name>A0A9W6P9I3_9ACTN</name>
<feature type="region of interest" description="Disordered" evidence="1">
    <location>
        <begin position="142"/>
        <end position="234"/>
    </location>
</feature>
<keyword evidence="2" id="KW-0472">Membrane</keyword>
<keyword evidence="4" id="KW-1185">Reference proteome</keyword>
<evidence type="ECO:0000256" key="2">
    <source>
        <dbReference type="SAM" id="Phobius"/>
    </source>
</evidence>
<feature type="transmembrane region" description="Helical" evidence="2">
    <location>
        <begin position="68"/>
        <end position="88"/>
    </location>
</feature>
<gene>
    <name evidence="3" type="ORF">Nans01_39520</name>
</gene>
<feature type="compositionally biased region" description="Pro residues" evidence="1">
    <location>
        <begin position="144"/>
        <end position="154"/>
    </location>
</feature>
<sequence length="234" mass="25413">MLRHPLGLLVGLFITPLLWSGAAWSTAEIGSHLQNQQFSDPLLLTACATMMGVGLAAGLLAGSRISPLAAFLPGVSMLGGSLWALLNYPSMAAVLPSWFEPGSLFHPLGPGLPVFLGVGTLLFISALIPSRWRSARRTEEAPMPYAPAPEPAAPPVVEATPDYDYSAPPEREEPQPLPRRRWTPKPARPRYADDRYTAGSDDPTRTTTPFRRSEDGFEAVEPKGEEHTRTFRDG</sequence>
<proteinExistence type="predicted"/>
<keyword evidence="2" id="KW-0812">Transmembrane</keyword>
<protein>
    <submittedName>
        <fullName evidence="3">Uncharacterized protein</fullName>
    </submittedName>
</protein>
<evidence type="ECO:0000313" key="3">
    <source>
        <dbReference type="EMBL" id="GLU49601.1"/>
    </source>
</evidence>
<feature type="transmembrane region" description="Helical" evidence="2">
    <location>
        <begin position="41"/>
        <end position="61"/>
    </location>
</feature>
<feature type="compositionally biased region" description="Basic and acidic residues" evidence="1">
    <location>
        <begin position="211"/>
        <end position="234"/>
    </location>
</feature>
<dbReference type="EMBL" id="BSQG01000008">
    <property type="protein sequence ID" value="GLU49601.1"/>
    <property type="molecule type" value="Genomic_DNA"/>
</dbReference>
<dbReference type="Proteomes" id="UP001165092">
    <property type="component" value="Unassembled WGS sequence"/>
</dbReference>
<feature type="transmembrane region" description="Helical" evidence="2">
    <location>
        <begin position="108"/>
        <end position="128"/>
    </location>
</feature>
<dbReference type="AlphaFoldDB" id="A0A9W6P9I3"/>
<organism evidence="3 4">
    <name type="scientific">Nocardiopsis ansamitocini</name>
    <dbReference type="NCBI Taxonomy" id="1670832"/>
    <lineage>
        <taxon>Bacteria</taxon>
        <taxon>Bacillati</taxon>
        <taxon>Actinomycetota</taxon>
        <taxon>Actinomycetes</taxon>
        <taxon>Streptosporangiales</taxon>
        <taxon>Nocardiopsidaceae</taxon>
        <taxon>Nocardiopsis</taxon>
    </lineage>
</organism>
<comment type="caution">
    <text evidence="3">The sequence shown here is derived from an EMBL/GenBank/DDBJ whole genome shotgun (WGS) entry which is preliminary data.</text>
</comment>